<feature type="compositionally biased region" description="Polar residues" evidence="1">
    <location>
        <begin position="567"/>
        <end position="587"/>
    </location>
</feature>
<feature type="non-terminal residue" evidence="2">
    <location>
        <position position="1"/>
    </location>
</feature>
<evidence type="ECO:0000256" key="1">
    <source>
        <dbReference type="SAM" id="MobiDB-lite"/>
    </source>
</evidence>
<proteinExistence type="predicted"/>
<accession>A0A564Z5K7</accession>
<feature type="compositionally biased region" description="Basic residues" evidence="1">
    <location>
        <begin position="478"/>
        <end position="490"/>
    </location>
</feature>
<organism evidence="2 3">
    <name type="scientific">Hymenolepis diminuta</name>
    <name type="common">Rat tapeworm</name>
    <dbReference type="NCBI Taxonomy" id="6216"/>
    <lineage>
        <taxon>Eukaryota</taxon>
        <taxon>Metazoa</taxon>
        <taxon>Spiralia</taxon>
        <taxon>Lophotrochozoa</taxon>
        <taxon>Platyhelminthes</taxon>
        <taxon>Cestoda</taxon>
        <taxon>Eucestoda</taxon>
        <taxon>Cyclophyllidea</taxon>
        <taxon>Hymenolepididae</taxon>
        <taxon>Hymenolepis</taxon>
    </lineage>
</organism>
<feature type="compositionally biased region" description="Polar residues" evidence="1">
    <location>
        <begin position="299"/>
        <end position="315"/>
    </location>
</feature>
<protein>
    <submittedName>
        <fullName evidence="2">Uncharacterized protein</fullName>
    </submittedName>
</protein>
<evidence type="ECO:0000313" key="2">
    <source>
        <dbReference type="EMBL" id="VUZ54801.1"/>
    </source>
</evidence>
<feature type="compositionally biased region" description="Basic and acidic residues" evidence="1">
    <location>
        <begin position="446"/>
        <end position="455"/>
    </location>
</feature>
<evidence type="ECO:0000313" key="3">
    <source>
        <dbReference type="Proteomes" id="UP000321570"/>
    </source>
</evidence>
<dbReference type="EMBL" id="CABIJS010000666">
    <property type="protein sequence ID" value="VUZ54801.1"/>
    <property type="molecule type" value="Genomic_DNA"/>
</dbReference>
<dbReference type="AlphaFoldDB" id="A0A564Z5K7"/>
<sequence length="587" mass="65851">IVSSFLSDQFAKGSKIELREKLRRRLQGDTSLQCSINHMADLLLSTYASPDSLAPTINQMTCEALKVDYQEWLNMSKKPPQPPQIPLILDSAASAPPQSKISEPVTTPLLPAPILHTPPIKKEPLLPTTPSDLPITPLIPDPPIQDHASLSSDIEMEVDDNGDDMEVESSDSNQPVTIKTEPTVNSRHADTPHKIVKPLLSHDSVDDSKLPPPFPAILLNSSAFSRKISTATRPQPASSLLHAGGSLDDISDNETMAGDISPLRRRMTMAGNPVKQNSPPPALVPTKQLFSGGGLERNPSPQLGTSRKTSPNRISRFSRGSKDSHQPNHHHWNSSKDRDRGRSGRRDSHSRCRRDQDRKGDRHRDTEKHAERGDRHNINVSARGSVGLLERQIRNPSPLIGSRSGSRDLLSRSQSPIISTWRQRQSSPHFTKTPDSRVSNSQKHGKSGDSRDSRMFKVPSKDYAWYRHKTGRTESSHSRHRDKDRHRHDKQKSSPPKHRFDGSQNRYRHHQDKRDSERRLRHRSRESSSARRFSPHQSKSASRHHGNRRQVSPQVRLPSLSPPPRRGSNTTSPVQPKTSSRSNGFYL</sequence>
<feature type="compositionally biased region" description="Polar residues" evidence="1">
    <location>
        <begin position="416"/>
        <end position="430"/>
    </location>
</feature>
<gene>
    <name evidence="2" type="ORF">WMSIL1_LOCUS12864</name>
</gene>
<keyword evidence="3" id="KW-1185">Reference proteome</keyword>
<feature type="region of interest" description="Disordered" evidence="1">
    <location>
        <begin position="270"/>
        <end position="587"/>
    </location>
</feature>
<dbReference type="Proteomes" id="UP000321570">
    <property type="component" value="Unassembled WGS sequence"/>
</dbReference>
<name>A0A564Z5K7_HYMDI</name>
<reference evidence="2 3" key="1">
    <citation type="submission" date="2019-07" db="EMBL/GenBank/DDBJ databases">
        <authorList>
            <person name="Jastrzebski P J."/>
            <person name="Paukszto L."/>
            <person name="Jastrzebski P J."/>
        </authorList>
    </citation>
    <scope>NUCLEOTIDE SEQUENCE [LARGE SCALE GENOMIC DNA]</scope>
    <source>
        <strain evidence="2 3">WMS-il1</strain>
    </source>
</reference>
<feature type="compositionally biased region" description="Basic and acidic residues" evidence="1">
    <location>
        <begin position="334"/>
        <end position="377"/>
    </location>
</feature>